<dbReference type="AlphaFoldDB" id="A0A2M4BYD8"/>
<evidence type="ECO:0000313" key="2">
    <source>
        <dbReference type="EMBL" id="MBW58070.1"/>
    </source>
</evidence>
<proteinExistence type="predicted"/>
<reference evidence="2" key="1">
    <citation type="submission" date="2018-01" db="EMBL/GenBank/DDBJ databases">
        <title>An insight into the sialome of Amazonian anophelines.</title>
        <authorList>
            <person name="Ribeiro J.M."/>
            <person name="Scarpassa V."/>
            <person name="Calvo E."/>
        </authorList>
    </citation>
    <scope>NUCLEOTIDE SEQUENCE</scope>
    <source>
        <tissue evidence="2">Salivary glands</tissue>
    </source>
</reference>
<evidence type="ECO:0000256" key="1">
    <source>
        <dbReference type="SAM" id="MobiDB-lite"/>
    </source>
</evidence>
<organism evidence="2">
    <name type="scientific">Anopheles marajoara</name>
    <dbReference type="NCBI Taxonomy" id="58244"/>
    <lineage>
        <taxon>Eukaryota</taxon>
        <taxon>Metazoa</taxon>
        <taxon>Ecdysozoa</taxon>
        <taxon>Arthropoda</taxon>
        <taxon>Hexapoda</taxon>
        <taxon>Insecta</taxon>
        <taxon>Pterygota</taxon>
        <taxon>Neoptera</taxon>
        <taxon>Endopterygota</taxon>
        <taxon>Diptera</taxon>
        <taxon>Nematocera</taxon>
        <taxon>Culicoidea</taxon>
        <taxon>Culicidae</taxon>
        <taxon>Anophelinae</taxon>
        <taxon>Anopheles</taxon>
    </lineage>
</organism>
<sequence>MDNDRRSYDHVRALVSSIHGSFAATAATQQLEDPLDLTNNNSPLLATTPSSLERQEQQQQHDDEQSSRPVSPTDAREERVAADGAAATPRGITEPGGPAETTVTSSPVAVAAASAATATVSSRSSTPTRLLHHRLRIPSLVVTSSLSPYHPGNLLAGVASTADSDHPQHRRFSFAIMRRHSNTVSTPLMWCNATTNPRALAITKPFRLPYFFYLFVQLSKQPTTTRSRLDHHPGILT</sequence>
<name>A0A2M4BYD8_9DIPT</name>
<protein>
    <submittedName>
        <fullName evidence="2">Uncharacterized protein</fullName>
    </submittedName>
</protein>
<feature type="compositionally biased region" description="Basic and acidic residues" evidence="1">
    <location>
        <begin position="53"/>
        <end position="66"/>
    </location>
</feature>
<accession>A0A2M4BYD8</accession>
<dbReference type="EMBL" id="GGFJ01008929">
    <property type="protein sequence ID" value="MBW58070.1"/>
    <property type="molecule type" value="Transcribed_RNA"/>
</dbReference>
<feature type="region of interest" description="Disordered" evidence="1">
    <location>
        <begin position="32"/>
        <end position="104"/>
    </location>
</feature>
<feature type="compositionally biased region" description="Polar residues" evidence="1">
    <location>
        <begin position="32"/>
        <end position="52"/>
    </location>
</feature>